<accession>A0ABS7CY79</accession>
<dbReference type="EMBL" id="JAHYXK010000020">
    <property type="protein sequence ID" value="MBW7468831.1"/>
    <property type="molecule type" value="Genomic_DNA"/>
</dbReference>
<gene>
    <name evidence="3" type="ORF">K0O23_17280</name>
</gene>
<dbReference type="PANTHER" id="PTHR12147">
    <property type="entry name" value="METALLOPEPTIDASE M28 FAMILY MEMBER"/>
    <property type="match status" value="1"/>
</dbReference>
<sequence>MSSPMKTLLLSLFTYLLSAPILWASNTDTVQLHKHVLSLTTTNKARNHQNLQELNQAADYIKAEFTKLQGNVTEQVYKVNGTDYRNIILSSGPANAPLLVVGAHYDVCGNQPGADDNASGVAGLLEVARLLQNHTLPFRVDFVAYTLEEPPYFRTANMGSYVHAKSLAEQKAQVLGMVSLEMIGYFKEEKGTQRYPIAPMKLVYGSRGNYIAVVQRFGNGKFGRSFLRGFNQAATLPVKSLKAPAAIPGVDFSDHLNYWYFGFSALMITDTSFYRNTNYHQPGDTIYTLDFARMARVVDGVYQTILSLRI</sequence>
<evidence type="ECO:0000313" key="3">
    <source>
        <dbReference type="EMBL" id="MBW7468831.1"/>
    </source>
</evidence>
<dbReference type="Proteomes" id="UP000813018">
    <property type="component" value="Unassembled WGS sequence"/>
</dbReference>
<comment type="caution">
    <text evidence="3">The sequence shown here is derived from an EMBL/GenBank/DDBJ whole genome shotgun (WGS) entry which is preliminary data.</text>
</comment>
<feature type="chain" id="PRO_5045252300" evidence="1">
    <location>
        <begin position="25"/>
        <end position="310"/>
    </location>
</feature>
<keyword evidence="4" id="KW-1185">Reference proteome</keyword>
<evidence type="ECO:0000256" key="1">
    <source>
        <dbReference type="SAM" id="SignalP"/>
    </source>
</evidence>
<proteinExistence type="predicted"/>
<dbReference type="PANTHER" id="PTHR12147:SF26">
    <property type="entry name" value="PEPTIDASE M28 DOMAIN-CONTAINING PROTEIN"/>
    <property type="match status" value="1"/>
</dbReference>
<reference evidence="3 4" key="1">
    <citation type="journal article" date="2016" name="Int. J. Syst. Evol. Microbiol.">
        <title>Pontibacter aydingkolensis sp. nov., isolated from soil of a salt lake.</title>
        <authorList>
            <person name="Osman G."/>
            <person name="Zhang T."/>
            <person name="Lou K."/>
            <person name="Gao Y."/>
            <person name="Chang W."/>
            <person name="Lin Q."/>
            <person name="Yang H.M."/>
            <person name="Huo X.D."/>
            <person name="Wang N."/>
        </authorList>
    </citation>
    <scope>NUCLEOTIDE SEQUENCE [LARGE SCALE GENOMIC DNA]</scope>
    <source>
        <strain evidence="3 4">KACC 19255</strain>
    </source>
</reference>
<dbReference type="Pfam" id="PF04389">
    <property type="entry name" value="Peptidase_M28"/>
    <property type="match status" value="1"/>
</dbReference>
<dbReference type="Gene3D" id="3.40.630.10">
    <property type="entry name" value="Zn peptidases"/>
    <property type="match status" value="1"/>
</dbReference>
<dbReference type="InterPro" id="IPR045175">
    <property type="entry name" value="M28_fam"/>
</dbReference>
<feature type="signal peptide" evidence="1">
    <location>
        <begin position="1"/>
        <end position="24"/>
    </location>
</feature>
<protein>
    <submittedName>
        <fullName evidence="3">M28 family peptidase</fullName>
    </submittedName>
</protein>
<feature type="domain" description="Peptidase M28" evidence="2">
    <location>
        <begin position="86"/>
        <end position="303"/>
    </location>
</feature>
<keyword evidence="1" id="KW-0732">Signal</keyword>
<evidence type="ECO:0000313" key="4">
    <source>
        <dbReference type="Proteomes" id="UP000813018"/>
    </source>
</evidence>
<dbReference type="SUPFAM" id="SSF53187">
    <property type="entry name" value="Zn-dependent exopeptidases"/>
    <property type="match status" value="1"/>
</dbReference>
<organism evidence="3 4">
    <name type="scientific">Pontibacter aydingkolensis</name>
    <dbReference type="NCBI Taxonomy" id="1911536"/>
    <lineage>
        <taxon>Bacteria</taxon>
        <taxon>Pseudomonadati</taxon>
        <taxon>Bacteroidota</taxon>
        <taxon>Cytophagia</taxon>
        <taxon>Cytophagales</taxon>
        <taxon>Hymenobacteraceae</taxon>
        <taxon>Pontibacter</taxon>
    </lineage>
</organism>
<name>A0ABS7CY79_9BACT</name>
<evidence type="ECO:0000259" key="2">
    <source>
        <dbReference type="Pfam" id="PF04389"/>
    </source>
</evidence>
<dbReference type="InterPro" id="IPR007484">
    <property type="entry name" value="Peptidase_M28"/>
</dbReference>